<evidence type="ECO:0000313" key="4">
    <source>
        <dbReference type="Proteomes" id="UP001237156"/>
    </source>
</evidence>
<reference evidence="3 4" key="1">
    <citation type="submission" date="2023-04" db="EMBL/GenBank/DDBJ databases">
        <title>Ottowia paracancer sp. nov., isolated from human stomach.</title>
        <authorList>
            <person name="Song Y."/>
        </authorList>
    </citation>
    <scope>NUCLEOTIDE SEQUENCE [LARGE SCALE GENOMIC DNA]</scope>
    <source>
        <strain evidence="3 4">10c7w1</strain>
    </source>
</reference>
<accession>A0AAW6RF25</accession>
<name>A0AAW6RF25_9BURK</name>
<dbReference type="AlphaFoldDB" id="A0AAW6RF25"/>
<comment type="caution">
    <text evidence="3">The sequence shown here is derived from an EMBL/GenBank/DDBJ whole genome shotgun (WGS) entry which is preliminary data.</text>
</comment>
<dbReference type="Pfam" id="PF00581">
    <property type="entry name" value="Rhodanese"/>
    <property type="match status" value="1"/>
</dbReference>
<dbReference type="InterPro" id="IPR001763">
    <property type="entry name" value="Rhodanese-like_dom"/>
</dbReference>
<dbReference type="Proteomes" id="UP001237156">
    <property type="component" value="Unassembled WGS sequence"/>
</dbReference>
<sequence length="127" mass="13499">MQKLLLAALAAFASLTACAQTPSSTAAHMTASAAQASPAVTKAPGIWIDVRTPEEYGQGHLKDAANIPLQEFAERIQSAVPDKNAAVHLYCRSGRRSGQAEQIMRELGYKNVTNQGGYEDLKAQGLS</sequence>
<dbReference type="EMBL" id="JARVII010000006">
    <property type="protein sequence ID" value="MDG9699013.1"/>
    <property type="molecule type" value="Genomic_DNA"/>
</dbReference>
<dbReference type="PROSITE" id="PS50206">
    <property type="entry name" value="RHODANESE_3"/>
    <property type="match status" value="1"/>
</dbReference>
<keyword evidence="1" id="KW-0732">Signal</keyword>
<dbReference type="SMART" id="SM00450">
    <property type="entry name" value="RHOD"/>
    <property type="match status" value="1"/>
</dbReference>
<evidence type="ECO:0000259" key="2">
    <source>
        <dbReference type="PROSITE" id="PS50206"/>
    </source>
</evidence>
<keyword evidence="4" id="KW-1185">Reference proteome</keyword>
<dbReference type="PANTHER" id="PTHR43031">
    <property type="entry name" value="FAD-DEPENDENT OXIDOREDUCTASE"/>
    <property type="match status" value="1"/>
</dbReference>
<proteinExistence type="predicted"/>
<dbReference type="Gene3D" id="3.40.250.10">
    <property type="entry name" value="Rhodanese-like domain"/>
    <property type="match status" value="1"/>
</dbReference>
<dbReference type="CDD" id="cd00158">
    <property type="entry name" value="RHOD"/>
    <property type="match status" value="1"/>
</dbReference>
<dbReference type="InterPro" id="IPR036873">
    <property type="entry name" value="Rhodanese-like_dom_sf"/>
</dbReference>
<gene>
    <name evidence="3" type="primary">pspE</name>
    <name evidence="3" type="ORF">QB898_04640</name>
</gene>
<dbReference type="PROSITE" id="PS51257">
    <property type="entry name" value="PROKAR_LIPOPROTEIN"/>
    <property type="match status" value="1"/>
</dbReference>
<feature type="domain" description="Rhodanese" evidence="2">
    <location>
        <begin position="41"/>
        <end position="126"/>
    </location>
</feature>
<dbReference type="RefSeq" id="WP_279523990.1">
    <property type="nucleotide sequence ID" value="NZ_JARVII010000006.1"/>
</dbReference>
<dbReference type="NCBIfam" id="NF007627">
    <property type="entry name" value="PRK10287.1"/>
    <property type="match status" value="1"/>
</dbReference>
<evidence type="ECO:0000256" key="1">
    <source>
        <dbReference type="SAM" id="SignalP"/>
    </source>
</evidence>
<feature type="signal peptide" evidence="1">
    <location>
        <begin position="1"/>
        <end position="19"/>
    </location>
</feature>
<evidence type="ECO:0000313" key="3">
    <source>
        <dbReference type="EMBL" id="MDG9699013.1"/>
    </source>
</evidence>
<dbReference type="PANTHER" id="PTHR43031:SF18">
    <property type="entry name" value="RHODANESE-RELATED SULFURTRANSFERASES"/>
    <property type="match status" value="1"/>
</dbReference>
<dbReference type="SUPFAM" id="SSF52821">
    <property type="entry name" value="Rhodanese/Cell cycle control phosphatase"/>
    <property type="match status" value="1"/>
</dbReference>
<protein>
    <submittedName>
        <fullName evidence="3">Thiosulfate sulfurtransferase PspE</fullName>
    </submittedName>
</protein>
<dbReference type="InterPro" id="IPR050229">
    <property type="entry name" value="GlpE_sulfurtransferase"/>
</dbReference>
<feature type="chain" id="PRO_5043644609" evidence="1">
    <location>
        <begin position="20"/>
        <end position="127"/>
    </location>
</feature>
<organism evidence="3 4">
    <name type="scientific">Ottowia cancrivicina</name>
    <dbReference type="NCBI Taxonomy" id="3040346"/>
    <lineage>
        <taxon>Bacteria</taxon>
        <taxon>Pseudomonadati</taxon>
        <taxon>Pseudomonadota</taxon>
        <taxon>Betaproteobacteria</taxon>
        <taxon>Burkholderiales</taxon>
        <taxon>Comamonadaceae</taxon>
        <taxon>Ottowia</taxon>
    </lineage>
</organism>